<dbReference type="AlphaFoldDB" id="A0AAN1BKC0"/>
<dbReference type="Gene3D" id="3.30.450.20">
    <property type="entry name" value="PAS domain"/>
    <property type="match status" value="1"/>
</dbReference>
<dbReference type="EMBL" id="CP020909">
    <property type="protein sequence ID" value="ARQ12859.1"/>
    <property type="molecule type" value="Genomic_DNA"/>
</dbReference>
<dbReference type="Proteomes" id="UP000194159">
    <property type="component" value="Plasmid pRetNXC12c"/>
</dbReference>
<feature type="domain" description="PAC" evidence="1">
    <location>
        <begin position="1"/>
        <end position="48"/>
    </location>
</feature>
<evidence type="ECO:0000313" key="2">
    <source>
        <dbReference type="EMBL" id="ARQ12859.1"/>
    </source>
</evidence>
<accession>A0AAN1BKC0</accession>
<organism evidence="2 3">
    <name type="scientific">Rhizobium etli</name>
    <dbReference type="NCBI Taxonomy" id="29449"/>
    <lineage>
        <taxon>Bacteria</taxon>
        <taxon>Pseudomonadati</taxon>
        <taxon>Pseudomonadota</taxon>
        <taxon>Alphaproteobacteria</taxon>
        <taxon>Hyphomicrobiales</taxon>
        <taxon>Rhizobiaceae</taxon>
        <taxon>Rhizobium/Agrobacterium group</taxon>
        <taxon>Rhizobium</taxon>
    </lineage>
</organism>
<dbReference type="InterPro" id="IPR013656">
    <property type="entry name" value="PAS_4"/>
</dbReference>
<name>A0AAN1BKC0_RHIET</name>
<dbReference type="Pfam" id="PF08448">
    <property type="entry name" value="PAS_4"/>
    <property type="match status" value="1"/>
</dbReference>
<geneLocation type="plasmid" evidence="3">
    <name>pretnxc12c</name>
</geneLocation>
<keyword evidence="2" id="KW-0614">Plasmid</keyword>
<evidence type="ECO:0000259" key="1">
    <source>
        <dbReference type="PROSITE" id="PS50113"/>
    </source>
</evidence>
<dbReference type="PROSITE" id="PS50113">
    <property type="entry name" value="PAC"/>
    <property type="match status" value="1"/>
</dbReference>
<proteinExistence type="predicted"/>
<protein>
    <recommendedName>
        <fullName evidence="1">PAC domain-containing protein</fullName>
    </recommendedName>
</protein>
<reference evidence="2 3" key="1">
    <citation type="submission" date="2017-04" db="EMBL/GenBank/DDBJ databases">
        <title>Complete genome sequences of Rhizobium genomic linages associated to common bean (phaseolus vulgaris).</title>
        <authorList>
            <person name="Santamaria R.I."/>
            <person name="Bustos P."/>
            <person name="Perez-Carrascal O."/>
            <person name="Martinez-Flores I."/>
            <person name="Juarez S."/>
            <person name="Lozano L."/>
            <person name="Miranda F."/>
            <person name="Vinuesa P."/>
            <person name="Martinez-Romero E."/>
            <person name="Cevallos M.A."/>
            <person name="Romero D."/>
            <person name="Davila G."/>
            <person name="Gonzalez V."/>
        </authorList>
    </citation>
    <scope>NUCLEOTIDE SEQUENCE [LARGE SCALE GENOMIC DNA]</scope>
    <source>
        <strain evidence="2 3">NXC12</strain>
        <plasmid evidence="3">pretnxc12c</plasmid>
    </source>
</reference>
<dbReference type="InterPro" id="IPR000700">
    <property type="entry name" value="PAS-assoc_C"/>
</dbReference>
<dbReference type="InterPro" id="IPR035965">
    <property type="entry name" value="PAS-like_dom_sf"/>
</dbReference>
<sequence length="100" mass="10599">MRRDGRTEDTWFTFSYTPLRDDDGAIAGILCATLDVTDQVAAKRGEKLALEELRAKSEALAVVNQAGAAITIGARCRTSHPDVVDAGVTLTGAEFGAFAL</sequence>
<gene>
    <name evidence="2" type="ORF">NXC12_PC00220</name>
</gene>
<evidence type="ECO:0000313" key="3">
    <source>
        <dbReference type="Proteomes" id="UP000194159"/>
    </source>
</evidence>
<dbReference type="SUPFAM" id="SSF55785">
    <property type="entry name" value="PYP-like sensor domain (PAS domain)"/>
    <property type="match status" value="1"/>
</dbReference>